<comment type="subcellular location">
    <subcellularLocation>
        <location evidence="1">Cell membrane</location>
        <topology evidence="1">Multi-pass membrane protein</topology>
    </subcellularLocation>
</comment>
<evidence type="ECO:0000313" key="9">
    <source>
        <dbReference type="EMBL" id="GAA3773486.1"/>
    </source>
</evidence>
<feature type="transmembrane region" description="Helical" evidence="6">
    <location>
        <begin position="455"/>
        <end position="471"/>
    </location>
</feature>
<keyword evidence="3 6" id="KW-0812">Transmembrane</keyword>
<dbReference type="PANTHER" id="PTHR30619">
    <property type="entry name" value="DNA INTERNALIZATION/COMPETENCE PROTEIN COMEC/REC2"/>
    <property type="match status" value="1"/>
</dbReference>
<feature type="transmembrane region" description="Helical" evidence="6">
    <location>
        <begin position="7"/>
        <end position="25"/>
    </location>
</feature>
<protein>
    <submittedName>
        <fullName evidence="9">ComEC/Rec2 family competence protein</fullName>
    </submittedName>
</protein>
<feature type="transmembrane region" description="Helical" evidence="6">
    <location>
        <begin position="389"/>
        <end position="411"/>
    </location>
</feature>
<dbReference type="Pfam" id="PF03772">
    <property type="entry name" value="Competence"/>
    <property type="match status" value="1"/>
</dbReference>
<feature type="transmembrane region" description="Helical" evidence="6">
    <location>
        <begin position="255"/>
        <end position="277"/>
    </location>
</feature>
<dbReference type="EMBL" id="BAABBI010000001">
    <property type="protein sequence ID" value="GAA3773486.1"/>
    <property type="molecule type" value="Genomic_DNA"/>
</dbReference>
<feature type="transmembrane region" description="Helical" evidence="6">
    <location>
        <begin position="335"/>
        <end position="354"/>
    </location>
</feature>
<feature type="transmembrane region" description="Helical" evidence="6">
    <location>
        <begin position="483"/>
        <end position="503"/>
    </location>
</feature>
<dbReference type="Proteomes" id="UP001501456">
    <property type="component" value="Unassembled WGS sequence"/>
</dbReference>
<evidence type="ECO:0000256" key="4">
    <source>
        <dbReference type="ARBA" id="ARBA00022989"/>
    </source>
</evidence>
<dbReference type="InterPro" id="IPR025405">
    <property type="entry name" value="DUF4131"/>
</dbReference>
<feature type="transmembrane region" description="Helical" evidence="6">
    <location>
        <begin position="59"/>
        <end position="78"/>
    </location>
</feature>
<feature type="domain" description="DUF4131" evidence="8">
    <location>
        <begin position="30"/>
        <end position="191"/>
    </location>
</feature>
<gene>
    <name evidence="9" type="ORF">GCM10022271_01920</name>
</gene>
<keyword evidence="4 6" id="KW-1133">Transmembrane helix</keyword>
<feature type="domain" description="ComEC/Rec2-related protein" evidence="7">
    <location>
        <begin position="235"/>
        <end position="501"/>
    </location>
</feature>
<evidence type="ECO:0000259" key="8">
    <source>
        <dbReference type="Pfam" id="PF13567"/>
    </source>
</evidence>
<evidence type="ECO:0000259" key="7">
    <source>
        <dbReference type="Pfam" id="PF03772"/>
    </source>
</evidence>
<sequence>MKLLDFAIVKLAFWLIAGILVGYYSTISLDVSLLLSITLIIILFVIYQTSLRAFKPTVWFGLVSYLAMLSIGILTVNIHNQKLYKSHYSSIYDFSKTSTSNIYVTIREVLKPNTYNARYIAKINRIDTTKAVGKILLNIAFDSSKNTLNVDDKLIINANLQKLKPPKNPDQFNYKAYLKKQYVYAQIYSDNNHTLIISHNTFSILGYANRVRQFVNKKLETFDFSKNELAVNNALLLGQRQNIDKALYQDYANAGAIHILAISGLHIGIILFMLEFLFSFLNRGKHGKLIKAFLIVTILWLFAIIAGLSPSVVRAVTMFTAVAIAINLNRPHNIFNTLAISVFVLLLFKPMFLFEVGFQMSYLAVIGIVTIQPLLYNPIKTRFWLPNKVFNYATVSIAAQIGVLPISLYYFHQFPGLFLLTNMVIIPFLGFILGYGFIVIIMATLNIPKNIITNFYGDIIDAMNLFFKWVAQQESFLFKDISINGILLFVCYLLIIAFVRYLTIKTFKRLVICLVAIILFQSTLIFNKFQHETSDEYIIFQKSKQSVLGFQKGKQLNIYSNLKQPITKETMLTKYAVSNFITTVKADSLKNVYSINNKTLLIIDSLNTYQIKSFTTDYILLRNSPKIHLKRVIDSLKPKTIIADGSNYKSYVTRWKETCRKEKLPFHSTYEKGAYIFKLD</sequence>
<evidence type="ECO:0000256" key="5">
    <source>
        <dbReference type="ARBA" id="ARBA00023136"/>
    </source>
</evidence>
<evidence type="ECO:0000256" key="3">
    <source>
        <dbReference type="ARBA" id="ARBA00022692"/>
    </source>
</evidence>
<dbReference type="NCBIfam" id="TIGR00360">
    <property type="entry name" value="ComEC_N-term"/>
    <property type="match status" value="1"/>
</dbReference>
<evidence type="ECO:0000256" key="2">
    <source>
        <dbReference type="ARBA" id="ARBA00022475"/>
    </source>
</evidence>
<name>A0ABP7GRR3_9FLAO</name>
<feature type="transmembrane region" description="Helical" evidence="6">
    <location>
        <begin position="289"/>
        <end position="306"/>
    </location>
</feature>
<keyword evidence="10" id="KW-1185">Reference proteome</keyword>
<evidence type="ECO:0000313" key="10">
    <source>
        <dbReference type="Proteomes" id="UP001501456"/>
    </source>
</evidence>
<dbReference type="InterPro" id="IPR052159">
    <property type="entry name" value="Competence_DNA_uptake"/>
</dbReference>
<feature type="transmembrane region" description="Helical" evidence="6">
    <location>
        <begin position="417"/>
        <end position="443"/>
    </location>
</feature>
<proteinExistence type="predicted"/>
<reference evidence="10" key="1">
    <citation type="journal article" date="2019" name="Int. J. Syst. Evol. Microbiol.">
        <title>The Global Catalogue of Microorganisms (GCM) 10K type strain sequencing project: providing services to taxonomists for standard genome sequencing and annotation.</title>
        <authorList>
            <consortium name="The Broad Institute Genomics Platform"/>
            <consortium name="The Broad Institute Genome Sequencing Center for Infectious Disease"/>
            <person name="Wu L."/>
            <person name="Ma J."/>
        </authorList>
    </citation>
    <scope>NUCLEOTIDE SEQUENCE [LARGE SCALE GENOMIC DNA]</scope>
    <source>
        <strain evidence="10">JCM 17525</strain>
    </source>
</reference>
<keyword evidence="2" id="KW-1003">Cell membrane</keyword>
<evidence type="ECO:0000256" key="1">
    <source>
        <dbReference type="ARBA" id="ARBA00004651"/>
    </source>
</evidence>
<dbReference type="PANTHER" id="PTHR30619:SF1">
    <property type="entry name" value="RECOMBINATION PROTEIN 2"/>
    <property type="match status" value="1"/>
</dbReference>
<evidence type="ECO:0000256" key="6">
    <source>
        <dbReference type="SAM" id="Phobius"/>
    </source>
</evidence>
<keyword evidence="5 6" id="KW-0472">Membrane</keyword>
<feature type="transmembrane region" description="Helical" evidence="6">
    <location>
        <begin position="510"/>
        <end position="529"/>
    </location>
</feature>
<accession>A0ABP7GRR3</accession>
<comment type="caution">
    <text evidence="9">The sequence shown here is derived from an EMBL/GenBank/DDBJ whole genome shotgun (WGS) entry which is preliminary data.</text>
</comment>
<dbReference type="InterPro" id="IPR004477">
    <property type="entry name" value="ComEC_N"/>
</dbReference>
<dbReference type="RefSeq" id="WP_344726130.1">
    <property type="nucleotide sequence ID" value="NZ_BAABBI010000001.1"/>
</dbReference>
<organism evidence="9 10">
    <name type="scientific">Corallibacter vietnamensis</name>
    <dbReference type="NCBI Taxonomy" id="904130"/>
    <lineage>
        <taxon>Bacteria</taxon>
        <taxon>Pseudomonadati</taxon>
        <taxon>Bacteroidota</taxon>
        <taxon>Flavobacteriia</taxon>
        <taxon>Flavobacteriales</taxon>
        <taxon>Flavobacteriaceae</taxon>
        <taxon>Corallibacter</taxon>
    </lineage>
</organism>
<dbReference type="Pfam" id="PF13567">
    <property type="entry name" value="DUF4131"/>
    <property type="match status" value="1"/>
</dbReference>
<feature type="transmembrane region" description="Helical" evidence="6">
    <location>
        <begin position="360"/>
        <end position="377"/>
    </location>
</feature>